<dbReference type="Proteomes" id="UP001303473">
    <property type="component" value="Unassembled WGS sequence"/>
</dbReference>
<name>A0AAN6S617_9PEZI</name>
<comment type="caution">
    <text evidence="1">The sequence shown here is derived from an EMBL/GenBank/DDBJ whole genome shotgun (WGS) entry which is preliminary data.</text>
</comment>
<sequence length="68" mass="8206">NLIKYVKVEVLFSIKSKNITSFLKHYIFYHYKLLLKVVIDSGLKFKVEIKRLYKSKKVRIIIILTYNL</sequence>
<protein>
    <submittedName>
        <fullName evidence="1">Uncharacterized protein</fullName>
    </submittedName>
</protein>
<accession>A0AAN6S617</accession>
<gene>
    <name evidence="1" type="ORF">QBC46DRAFT_257740</name>
</gene>
<dbReference type="EMBL" id="MU853779">
    <property type="protein sequence ID" value="KAK3941794.1"/>
    <property type="molecule type" value="Genomic_DNA"/>
</dbReference>
<proteinExistence type="predicted"/>
<organism evidence="1 2">
    <name type="scientific">Diplogelasinospora grovesii</name>
    <dbReference type="NCBI Taxonomy" id="303347"/>
    <lineage>
        <taxon>Eukaryota</taxon>
        <taxon>Fungi</taxon>
        <taxon>Dikarya</taxon>
        <taxon>Ascomycota</taxon>
        <taxon>Pezizomycotina</taxon>
        <taxon>Sordariomycetes</taxon>
        <taxon>Sordariomycetidae</taxon>
        <taxon>Sordariales</taxon>
        <taxon>Diplogelasinosporaceae</taxon>
        <taxon>Diplogelasinospora</taxon>
    </lineage>
</organism>
<evidence type="ECO:0000313" key="2">
    <source>
        <dbReference type="Proteomes" id="UP001303473"/>
    </source>
</evidence>
<dbReference type="AlphaFoldDB" id="A0AAN6S617"/>
<keyword evidence="2" id="KW-1185">Reference proteome</keyword>
<feature type="non-terminal residue" evidence="1">
    <location>
        <position position="1"/>
    </location>
</feature>
<reference evidence="2" key="1">
    <citation type="journal article" date="2023" name="Mol. Phylogenet. Evol.">
        <title>Genome-scale phylogeny and comparative genomics of the fungal order Sordariales.</title>
        <authorList>
            <person name="Hensen N."/>
            <person name="Bonometti L."/>
            <person name="Westerberg I."/>
            <person name="Brannstrom I.O."/>
            <person name="Guillou S."/>
            <person name="Cros-Aarteil S."/>
            <person name="Calhoun S."/>
            <person name="Haridas S."/>
            <person name="Kuo A."/>
            <person name="Mondo S."/>
            <person name="Pangilinan J."/>
            <person name="Riley R."/>
            <person name="LaButti K."/>
            <person name="Andreopoulos B."/>
            <person name="Lipzen A."/>
            <person name="Chen C."/>
            <person name="Yan M."/>
            <person name="Daum C."/>
            <person name="Ng V."/>
            <person name="Clum A."/>
            <person name="Steindorff A."/>
            <person name="Ohm R.A."/>
            <person name="Martin F."/>
            <person name="Silar P."/>
            <person name="Natvig D.O."/>
            <person name="Lalanne C."/>
            <person name="Gautier V."/>
            <person name="Ament-Velasquez S.L."/>
            <person name="Kruys A."/>
            <person name="Hutchinson M.I."/>
            <person name="Powell A.J."/>
            <person name="Barry K."/>
            <person name="Miller A.N."/>
            <person name="Grigoriev I.V."/>
            <person name="Debuchy R."/>
            <person name="Gladieux P."/>
            <person name="Hiltunen Thoren M."/>
            <person name="Johannesson H."/>
        </authorList>
    </citation>
    <scope>NUCLEOTIDE SEQUENCE [LARGE SCALE GENOMIC DNA]</scope>
    <source>
        <strain evidence="2">CBS 340.73</strain>
    </source>
</reference>
<evidence type="ECO:0000313" key="1">
    <source>
        <dbReference type="EMBL" id="KAK3941794.1"/>
    </source>
</evidence>